<keyword evidence="2" id="KW-1133">Transmembrane helix</keyword>
<feature type="transmembrane region" description="Helical" evidence="2">
    <location>
        <begin position="79"/>
        <end position="96"/>
    </location>
</feature>
<dbReference type="GO" id="GO:0016020">
    <property type="term" value="C:membrane"/>
    <property type="evidence" value="ECO:0007669"/>
    <property type="project" value="UniProtKB-SubCell"/>
</dbReference>
<evidence type="ECO:0000313" key="4">
    <source>
        <dbReference type="Proteomes" id="UP001295444"/>
    </source>
</evidence>
<evidence type="ECO:0000256" key="1">
    <source>
        <dbReference type="ARBA" id="ARBA00004141"/>
    </source>
</evidence>
<dbReference type="AlphaFoldDB" id="A0AAD1VRT6"/>
<organism evidence="3 4">
    <name type="scientific">Pelobates cultripes</name>
    <name type="common">Western spadefoot toad</name>
    <dbReference type="NCBI Taxonomy" id="61616"/>
    <lineage>
        <taxon>Eukaryota</taxon>
        <taxon>Metazoa</taxon>
        <taxon>Chordata</taxon>
        <taxon>Craniata</taxon>
        <taxon>Vertebrata</taxon>
        <taxon>Euteleostomi</taxon>
        <taxon>Amphibia</taxon>
        <taxon>Batrachia</taxon>
        <taxon>Anura</taxon>
        <taxon>Pelobatoidea</taxon>
        <taxon>Pelobatidae</taxon>
        <taxon>Pelobates</taxon>
    </lineage>
</organism>
<accession>A0AAD1VRT6</accession>
<protein>
    <submittedName>
        <fullName evidence="3">Major facilitator superfamily domain-containing 8-like</fullName>
    </submittedName>
</protein>
<dbReference type="Proteomes" id="UP001295444">
    <property type="component" value="Chromosome 02"/>
</dbReference>
<reference evidence="3" key="1">
    <citation type="submission" date="2022-03" db="EMBL/GenBank/DDBJ databases">
        <authorList>
            <person name="Alioto T."/>
            <person name="Alioto T."/>
            <person name="Gomez Garrido J."/>
        </authorList>
    </citation>
    <scope>NUCLEOTIDE SEQUENCE</scope>
</reference>
<name>A0AAD1VRT6_PELCU</name>
<dbReference type="EMBL" id="OW240913">
    <property type="protein sequence ID" value="CAH2248488.1"/>
    <property type="molecule type" value="Genomic_DNA"/>
</dbReference>
<keyword evidence="2" id="KW-0472">Membrane</keyword>
<evidence type="ECO:0000256" key="2">
    <source>
        <dbReference type="SAM" id="Phobius"/>
    </source>
</evidence>
<gene>
    <name evidence="3" type="ORF">PECUL_23A054535</name>
</gene>
<comment type="subcellular location">
    <subcellularLocation>
        <location evidence="1">Membrane</location>
        <topology evidence="1">Multi-pass membrane protein</topology>
    </subcellularLocation>
</comment>
<sequence>MYFSLYFLVSVFCYSSVNPASFVIIFSFDCFAGGYGLLMGEFVVGVFLQILGLPFVAVPQVSLFSKLTAENTQGFNHGIRRAMGGIATIMGPLWAAGLIENLYIMLGVMMGLLLLVTVMVGASYKYLLEPINTEVHVPR</sequence>
<proteinExistence type="predicted"/>
<evidence type="ECO:0000313" key="3">
    <source>
        <dbReference type="EMBL" id="CAH2248488.1"/>
    </source>
</evidence>
<feature type="transmembrane region" description="Helical" evidence="2">
    <location>
        <begin position="35"/>
        <end position="58"/>
    </location>
</feature>
<dbReference type="InterPro" id="IPR036259">
    <property type="entry name" value="MFS_trans_sf"/>
</dbReference>
<feature type="transmembrane region" description="Helical" evidence="2">
    <location>
        <begin position="102"/>
        <end position="122"/>
    </location>
</feature>
<keyword evidence="4" id="KW-1185">Reference proteome</keyword>
<dbReference type="SUPFAM" id="SSF103473">
    <property type="entry name" value="MFS general substrate transporter"/>
    <property type="match status" value="1"/>
</dbReference>
<keyword evidence="2" id="KW-0812">Transmembrane</keyword>